<reference evidence="6" key="1">
    <citation type="submission" date="2014-09" db="EMBL/GenBank/DDBJ databases">
        <title>Vibrio variabilis JCM 19239. (C206) whole genome shotgun sequence.</title>
        <authorList>
            <person name="Sawabe T."/>
            <person name="Meirelles P."/>
            <person name="Nakanishi M."/>
            <person name="Sayaka M."/>
            <person name="Hattori M."/>
            <person name="Ohkuma M."/>
        </authorList>
    </citation>
    <scope>NUCLEOTIDE SEQUENCE [LARGE SCALE GENOMIC DNA]</scope>
    <source>
        <strain evidence="6">JCM 19239</strain>
    </source>
</reference>
<dbReference type="EMBL" id="BBMS01000102">
    <property type="protein sequence ID" value="GAL30604.1"/>
    <property type="molecule type" value="Genomic_DNA"/>
</dbReference>
<protein>
    <submittedName>
        <fullName evidence="5">Transcriptional regulator</fullName>
    </submittedName>
</protein>
<dbReference type="Gene3D" id="3.40.190.10">
    <property type="entry name" value="Periplasmic binding protein-like II"/>
    <property type="match status" value="1"/>
</dbReference>
<evidence type="ECO:0000256" key="2">
    <source>
        <dbReference type="ARBA" id="ARBA00023125"/>
    </source>
</evidence>
<dbReference type="PANTHER" id="PTHR30579:SF7">
    <property type="entry name" value="HTH-TYPE TRANSCRIPTIONAL REGULATOR LRHA-RELATED"/>
    <property type="match status" value="1"/>
</dbReference>
<sequence>MLREWLDEGKLDAAIVTRSPNSEEGYWLYSDQGVWIAAENFDLSVDVLPLVLFQADCKYHAAAIDSLTKQGRRHQLLACCDTASAQRGLVKSGSGVGVMGRVSIGRDVHELEGMPPLPSVDIALLTGGKSHPMMTASLVDRIQASVGKLSSQL</sequence>
<dbReference type="SUPFAM" id="SSF53850">
    <property type="entry name" value="Periplasmic binding protein-like II"/>
    <property type="match status" value="1"/>
</dbReference>
<dbReference type="Pfam" id="PF03466">
    <property type="entry name" value="LysR_substrate"/>
    <property type="match status" value="1"/>
</dbReference>
<organism evidence="5 6">
    <name type="scientific">Vibrio variabilis</name>
    <dbReference type="NCBI Taxonomy" id="990271"/>
    <lineage>
        <taxon>Bacteria</taxon>
        <taxon>Pseudomonadati</taxon>
        <taxon>Pseudomonadota</taxon>
        <taxon>Gammaproteobacteria</taxon>
        <taxon>Vibrionales</taxon>
        <taxon>Vibrionaceae</taxon>
        <taxon>Vibrio</taxon>
    </lineage>
</organism>
<keyword evidence="6" id="KW-1185">Reference proteome</keyword>
<dbReference type="InterPro" id="IPR005119">
    <property type="entry name" value="LysR_subst-bd"/>
</dbReference>
<evidence type="ECO:0000313" key="6">
    <source>
        <dbReference type="Proteomes" id="UP000029223"/>
    </source>
</evidence>
<dbReference type="InterPro" id="IPR050176">
    <property type="entry name" value="LTTR"/>
</dbReference>
<keyword evidence="2" id="KW-0238">DNA-binding</keyword>
<accession>A0ABQ0JPC7</accession>
<dbReference type="PANTHER" id="PTHR30579">
    <property type="entry name" value="TRANSCRIPTIONAL REGULATOR"/>
    <property type="match status" value="1"/>
</dbReference>
<evidence type="ECO:0000256" key="3">
    <source>
        <dbReference type="ARBA" id="ARBA00023163"/>
    </source>
</evidence>
<keyword evidence="3" id="KW-0804">Transcription</keyword>
<keyword evidence="1" id="KW-0805">Transcription regulation</keyword>
<feature type="domain" description="LysR substrate-binding" evidence="4">
    <location>
        <begin position="2"/>
        <end position="110"/>
    </location>
</feature>
<gene>
    <name evidence="5" type="ORF">JCM19239_1298</name>
</gene>
<evidence type="ECO:0000313" key="5">
    <source>
        <dbReference type="EMBL" id="GAL30604.1"/>
    </source>
</evidence>
<proteinExistence type="predicted"/>
<name>A0ABQ0JPC7_9VIBR</name>
<dbReference type="Proteomes" id="UP000029223">
    <property type="component" value="Unassembled WGS sequence"/>
</dbReference>
<evidence type="ECO:0000259" key="4">
    <source>
        <dbReference type="Pfam" id="PF03466"/>
    </source>
</evidence>
<evidence type="ECO:0000256" key="1">
    <source>
        <dbReference type="ARBA" id="ARBA00023015"/>
    </source>
</evidence>
<comment type="caution">
    <text evidence="5">The sequence shown here is derived from an EMBL/GenBank/DDBJ whole genome shotgun (WGS) entry which is preliminary data.</text>
</comment>